<feature type="transmembrane region" description="Helical" evidence="7">
    <location>
        <begin position="226"/>
        <end position="247"/>
    </location>
</feature>
<dbReference type="PANTHER" id="PTHR45724">
    <property type="entry name" value="AQUAPORIN NIP2-1"/>
    <property type="match status" value="1"/>
</dbReference>
<comment type="subcellular location">
    <subcellularLocation>
        <location evidence="1">Membrane</location>
        <topology evidence="1">Multi-pass membrane protein</topology>
    </subcellularLocation>
</comment>
<dbReference type="Gene3D" id="1.20.1080.10">
    <property type="entry name" value="Glycerol uptake facilitator protein"/>
    <property type="match status" value="1"/>
</dbReference>
<keyword evidence="5 7" id="KW-0472">Membrane</keyword>
<dbReference type="RefSeq" id="WP_272169729.1">
    <property type="nucleotide sequence ID" value="NZ_JAQOSL010000012.1"/>
</dbReference>
<name>A0ABW1AYN0_9ACTN</name>
<dbReference type="InterPro" id="IPR034294">
    <property type="entry name" value="Aquaporin_transptr"/>
</dbReference>
<evidence type="ECO:0000256" key="5">
    <source>
        <dbReference type="ARBA" id="ARBA00023136"/>
    </source>
</evidence>
<evidence type="ECO:0000256" key="1">
    <source>
        <dbReference type="ARBA" id="ARBA00004141"/>
    </source>
</evidence>
<protein>
    <submittedName>
        <fullName evidence="8">Aquaporin</fullName>
    </submittedName>
</protein>
<dbReference type="InterPro" id="IPR000425">
    <property type="entry name" value="MIP"/>
</dbReference>
<dbReference type="InterPro" id="IPR023271">
    <property type="entry name" value="Aquaporin-like"/>
</dbReference>
<dbReference type="SUPFAM" id="SSF81338">
    <property type="entry name" value="Aquaporin-like"/>
    <property type="match status" value="1"/>
</dbReference>
<organism evidence="8 9">
    <name type="scientific">Streptomyces heilongjiangensis</name>
    <dbReference type="NCBI Taxonomy" id="945052"/>
    <lineage>
        <taxon>Bacteria</taxon>
        <taxon>Bacillati</taxon>
        <taxon>Actinomycetota</taxon>
        <taxon>Actinomycetes</taxon>
        <taxon>Kitasatosporales</taxon>
        <taxon>Streptomycetaceae</taxon>
        <taxon>Streptomyces</taxon>
    </lineage>
</organism>
<comment type="similarity">
    <text evidence="6">Belongs to the MIP/aquaporin (TC 1.A.8) family.</text>
</comment>
<dbReference type="PRINTS" id="PR00783">
    <property type="entry name" value="MINTRINSICP"/>
</dbReference>
<evidence type="ECO:0000256" key="3">
    <source>
        <dbReference type="ARBA" id="ARBA00022692"/>
    </source>
</evidence>
<accession>A0ABW1AYN0</accession>
<evidence type="ECO:0000313" key="8">
    <source>
        <dbReference type="EMBL" id="MFC5805974.1"/>
    </source>
</evidence>
<keyword evidence="3 6" id="KW-0812">Transmembrane</keyword>
<feature type="transmembrane region" description="Helical" evidence="7">
    <location>
        <begin position="23"/>
        <end position="43"/>
    </location>
</feature>
<dbReference type="Pfam" id="PF00230">
    <property type="entry name" value="MIP"/>
    <property type="match status" value="1"/>
</dbReference>
<reference evidence="9" key="1">
    <citation type="journal article" date="2019" name="Int. J. Syst. Evol. Microbiol.">
        <title>The Global Catalogue of Microorganisms (GCM) 10K type strain sequencing project: providing services to taxonomists for standard genome sequencing and annotation.</title>
        <authorList>
            <consortium name="The Broad Institute Genomics Platform"/>
            <consortium name="The Broad Institute Genome Sequencing Center for Infectious Disease"/>
            <person name="Wu L."/>
            <person name="Ma J."/>
        </authorList>
    </citation>
    <scope>NUCLEOTIDE SEQUENCE [LARGE SCALE GENOMIC DNA]</scope>
    <source>
        <strain evidence="9">JCM 9918</strain>
    </source>
</reference>
<dbReference type="Proteomes" id="UP001596112">
    <property type="component" value="Unassembled WGS sequence"/>
</dbReference>
<keyword evidence="9" id="KW-1185">Reference proteome</keyword>
<keyword evidence="4 7" id="KW-1133">Transmembrane helix</keyword>
<feature type="transmembrane region" description="Helical" evidence="7">
    <location>
        <begin position="154"/>
        <end position="176"/>
    </location>
</feature>
<dbReference type="EMBL" id="JBHSNZ010000001">
    <property type="protein sequence ID" value="MFC5805974.1"/>
    <property type="molecule type" value="Genomic_DNA"/>
</dbReference>
<evidence type="ECO:0000313" key="9">
    <source>
        <dbReference type="Proteomes" id="UP001596112"/>
    </source>
</evidence>
<sequence>MPSSTLGTPQHGVLLSRPARSRIVWAAEATATSLMLLAMTVLFRFLSHPGAWPARYVASPSVRLVTLAVVSGVVVAALIGSPLGRIGGAHMNPAVTVMLWLAGRTPGSKVPVHLSAQVAGSLLGTALGRVLLGPALADPQVRYAVLSPVDPRSAVVIGVGEAVATAVLLTIVLRLVRHPELEEVASATLGSTLAVLMILTARTTGGSLNPARQFGPWVMADSAGPVWPYLTGPLAAAVLVGAVARLLPRR</sequence>
<gene>
    <name evidence="8" type="ORF">ACFQGO_00320</name>
</gene>
<keyword evidence="2 6" id="KW-0813">Transport</keyword>
<evidence type="ECO:0000256" key="6">
    <source>
        <dbReference type="RuleBase" id="RU000477"/>
    </source>
</evidence>
<feature type="transmembrane region" description="Helical" evidence="7">
    <location>
        <begin position="188"/>
        <end position="206"/>
    </location>
</feature>
<evidence type="ECO:0000256" key="4">
    <source>
        <dbReference type="ARBA" id="ARBA00022989"/>
    </source>
</evidence>
<proteinExistence type="inferred from homology"/>
<evidence type="ECO:0000256" key="2">
    <source>
        <dbReference type="ARBA" id="ARBA00022448"/>
    </source>
</evidence>
<feature type="transmembrane region" description="Helical" evidence="7">
    <location>
        <begin position="64"/>
        <end position="83"/>
    </location>
</feature>
<comment type="caution">
    <text evidence="8">The sequence shown here is derived from an EMBL/GenBank/DDBJ whole genome shotgun (WGS) entry which is preliminary data.</text>
</comment>
<dbReference type="PANTHER" id="PTHR45724:SF13">
    <property type="entry name" value="AQUAPORIN NIP1-1-RELATED"/>
    <property type="match status" value="1"/>
</dbReference>
<evidence type="ECO:0000256" key="7">
    <source>
        <dbReference type="SAM" id="Phobius"/>
    </source>
</evidence>